<evidence type="ECO:0000256" key="1">
    <source>
        <dbReference type="SAM" id="MobiDB-lite"/>
    </source>
</evidence>
<evidence type="ECO:0000313" key="3">
    <source>
        <dbReference type="EMBL" id="REH43549.1"/>
    </source>
</evidence>
<dbReference type="InterPro" id="IPR041413">
    <property type="entry name" value="MLTR_LBD"/>
</dbReference>
<accession>A0A3E0HE55</accession>
<dbReference type="AlphaFoldDB" id="A0A3E0HE55"/>
<dbReference type="CDD" id="cd00093">
    <property type="entry name" value="HTH_XRE"/>
    <property type="match status" value="1"/>
</dbReference>
<feature type="domain" description="HTH cro/C1-type" evidence="2">
    <location>
        <begin position="19"/>
        <end position="91"/>
    </location>
</feature>
<proteinExistence type="predicted"/>
<dbReference type="RefSeq" id="WP_170217745.1">
    <property type="nucleotide sequence ID" value="NZ_CP144375.1"/>
</dbReference>
<dbReference type="Pfam" id="PF13560">
    <property type="entry name" value="HTH_31"/>
    <property type="match status" value="1"/>
</dbReference>
<dbReference type="SMART" id="SM00530">
    <property type="entry name" value="HTH_XRE"/>
    <property type="match status" value="1"/>
</dbReference>
<evidence type="ECO:0000313" key="4">
    <source>
        <dbReference type="Proteomes" id="UP000256269"/>
    </source>
</evidence>
<dbReference type="InterPro" id="IPR001387">
    <property type="entry name" value="Cro/C1-type_HTH"/>
</dbReference>
<gene>
    <name evidence="3" type="ORF">BCF44_10992</name>
</gene>
<feature type="region of interest" description="Disordered" evidence="1">
    <location>
        <begin position="24"/>
        <end position="43"/>
    </location>
</feature>
<sequence length="282" mass="31531">MATTNPSVGDANQRALGAFIRSRRERTSPAAVGLPEHGQRRTPGLRREEVAALSGVSLTWFTWLEQGRDINVSAQVLAALSRTLRLSDPERAHLYRLAGELPPAGDLMPGCPQPGQHVLDVVEALNPCPAFVLDRHWDIVGWNWAEAALLTDFAALPPDRRNMLWLIFCWPPAHELFVEWEQQATPVLAQFRMAADEHPTDPRFAEIITELAGTAPDFATWWERHDVAGYQPVRKEFEHPRVGRLALRQSKLIVADTPELQVVVRLPADDLTKAKLTTLADD</sequence>
<dbReference type="EMBL" id="QUNO01000009">
    <property type="protein sequence ID" value="REH43549.1"/>
    <property type="molecule type" value="Genomic_DNA"/>
</dbReference>
<comment type="caution">
    <text evidence="3">The sequence shown here is derived from an EMBL/GenBank/DDBJ whole genome shotgun (WGS) entry which is preliminary data.</text>
</comment>
<dbReference type="Gene3D" id="1.10.260.40">
    <property type="entry name" value="lambda repressor-like DNA-binding domains"/>
    <property type="match status" value="1"/>
</dbReference>
<evidence type="ECO:0000259" key="2">
    <source>
        <dbReference type="SMART" id="SM00530"/>
    </source>
</evidence>
<dbReference type="PANTHER" id="PTHR35010">
    <property type="entry name" value="BLL4672 PROTEIN-RELATED"/>
    <property type="match status" value="1"/>
</dbReference>
<dbReference type="Proteomes" id="UP000256269">
    <property type="component" value="Unassembled WGS sequence"/>
</dbReference>
<organism evidence="3 4">
    <name type="scientific">Kutzneria buriramensis</name>
    <dbReference type="NCBI Taxonomy" id="1045776"/>
    <lineage>
        <taxon>Bacteria</taxon>
        <taxon>Bacillati</taxon>
        <taxon>Actinomycetota</taxon>
        <taxon>Actinomycetes</taxon>
        <taxon>Pseudonocardiales</taxon>
        <taxon>Pseudonocardiaceae</taxon>
        <taxon>Kutzneria</taxon>
    </lineage>
</organism>
<dbReference type="SUPFAM" id="SSF47413">
    <property type="entry name" value="lambda repressor-like DNA-binding domains"/>
    <property type="match status" value="1"/>
</dbReference>
<dbReference type="GO" id="GO:0003677">
    <property type="term" value="F:DNA binding"/>
    <property type="evidence" value="ECO:0007669"/>
    <property type="project" value="InterPro"/>
</dbReference>
<dbReference type="InterPro" id="IPR010982">
    <property type="entry name" value="Lambda_DNA-bd_dom_sf"/>
</dbReference>
<dbReference type="Gene3D" id="3.30.450.180">
    <property type="match status" value="1"/>
</dbReference>
<protein>
    <submittedName>
        <fullName evidence="3">Helix-turn-helix protein</fullName>
    </submittedName>
</protein>
<reference evidence="3 4" key="1">
    <citation type="submission" date="2018-08" db="EMBL/GenBank/DDBJ databases">
        <title>Genomic Encyclopedia of Archaeal and Bacterial Type Strains, Phase II (KMG-II): from individual species to whole genera.</title>
        <authorList>
            <person name="Goeker M."/>
        </authorList>
    </citation>
    <scope>NUCLEOTIDE SEQUENCE [LARGE SCALE GENOMIC DNA]</scope>
    <source>
        <strain evidence="3 4">DSM 45791</strain>
    </source>
</reference>
<keyword evidence="4" id="KW-1185">Reference proteome</keyword>
<dbReference type="Pfam" id="PF17765">
    <property type="entry name" value="MLTR_LBD"/>
    <property type="match status" value="1"/>
</dbReference>
<name>A0A3E0HE55_9PSEU</name>
<dbReference type="PANTHER" id="PTHR35010:SF2">
    <property type="entry name" value="BLL4672 PROTEIN"/>
    <property type="match status" value="1"/>
</dbReference>